<dbReference type="HOGENOM" id="CLU_1468574_0_0_1"/>
<gene>
    <name evidence="2" type="ORF">NESG_01409</name>
</gene>
<dbReference type="OrthoDB" id="2196205at2759"/>
<evidence type="ECO:0000313" key="2">
    <source>
        <dbReference type="EMBL" id="KFG26289.1"/>
    </source>
</evidence>
<proteinExistence type="predicted"/>
<sequence length="184" mass="20593">MKLGLVILCIGIFLGNVFALGEGETEINKESGQSDQGISEVGSDINITFDELSISEVETPILTEESSEDKKIKHAESLARMKAIAKLTNMDLDVDGIFEKIGKHTLTEEESKLIYKVDEDIERMGIPEDSVVLKTIYTVLLQEEKSSGKKVATKLVLGMYIYEKKQENPLLRKTPQIRVFNINE</sequence>
<feature type="chain" id="PRO_5001807787" evidence="1">
    <location>
        <begin position="20"/>
        <end position="184"/>
    </location>
</feature>
<evidence type="ECO:0000256" key="1">
    <source>
        <dbReference type="SAM" id="SignalP"/>
    </source>
</evidence>
<feature type="signal peptide" evidence="1">
    <location>
        <begin position="1"/>
        <end position="19"/>
    </location>
</feature>
<name>A0A086J2C1_NEMA1</name>
<dbReference type="Proteomes" id="UP000054524">
    <property type="component" value="Unassembled WGS sequence"/>
</dbReference>
<accession>A0A086J2C1</accession>
<dbReference type="GeneID" id="77676382"/>
<keyword evidence="1" id="KW-0732">Signal</keyword>
<evidence type="ECO:0000313" key="3">
    <source>
        <dbReference type="Proteomes" id="UP000054524"/>
    </source>
</evidence>
<dbReference type="RefSeq" id="XP_052904844.1">
    <property type="nucleotide sequence ID" value="XM_053049039.1"/>
</dbReference>
<dbReference type="AlphaFoldDB" id="A0A086J2C1"/>
<comment type="caution">
    <text evidence="2">The sequence shown here is derived from an EMBL/GenBank/DDBJ whole genome shotgun (WGS) entry which is preliminary data.</text>
</comment>
<reference evidence="2 3" key="1">
    <citation type="journal article" date="2014" name="Genome Announc.">
        <title>Genome Sequence of the Microsporidian Species Nematocida sp1 Strain ERTm6 (ATCC PRA-372).</title>
        <authorList>
            <person name="Bakowski M.A."/>
            <person name="Priest M."/>
            <person name="Young S."/>
            <person name="Cuomo C.A."/>
            <person name="Troemel E.R."/>
        </authorList>
    </citation>
    <scope>NUCLEOTIDE SEQUENCE [LARGE SCALE GENOMIC DNA]</scope>
    <source>
        <strain evidence="2 3">ERTm6</strain>
    </source>
</reference>
<organism evidence="2 3">
    <name type="scientific">Nematocida ausubeli (strain ATCC PRA-371 / ERTm2)</name>
    <name type="common">Nematode killer fungus</name>
    <dbReference type="NCBI Taxonomy" id="1913371"/>
    <lineage>
        <taxon>Eukaryota</taxon>
        <taxon>Fungi</taxon>
        <taxon>Fungi incertae sedis</taxon>
        <taxon>Microsporidia</taxon>
        <taxon>Nematocida</taxon>
    </lineage>
</organism>
<dbReference type="EMBL" id="AKIJ01000003">
    <property type="protein sequence ID" value="KFG26289.1"/>
    <property type="molecule type" value="Genomic_DNA"/>
</dbReference>
<keyword evidence="3" id="KW-1185">Reference proteome</keyword>
<protein>
    <submittedName>
        <fullName evidence="2">Uncharacterized protein</fullName>
    </submittedName>
</protein>